<organism evidence="2">
    <name type="scientific">Desulfofervidus auxilii</name>
    <dbReference type="NCBI Taxonomy" id="1621989"/>
    <lineage>
        <taxon>Bacteria</taxon>
        <taxon>Pseudomonadati</taxon>
        <taxon>Thermodesulfobacteriota</taxon>
        <taxon>Candidatus Desulfofervidia</taxon>
        <taxon>Candidatus Desulfofervidales</taxon>
        <taxon>Candidatus Desulfofervidaceae</taxon>
        <taxon>Candidatus Desulfofervidus</taxon>
    </lineage>
</organism>
<dbReference type="Gene3D" id="3.30.450.20">
    <property type="entry name" value="PAS domain"/>
    <property type="match status" value="1"/>
</dbReference>
<dbReference type="EMBL" id="DRBS01000233">
    <property type="protein sequence ID" value="HDD44393.1"/>
    <property type="molecule type" value="Genomic_DNA"/>
</dbReference>
<dbReference type="SUPFAM" id="SSF55785">
    <property type="entry name" value="PYP-like sensor domain (PAS domain)"/>
    <property type="match status" value="1"/>
</dbReference>
<dbReference type="CDD" id="cd00130">
    <property type="entry name" value="PAS"/>
    <property type="match status" value="1"/>
</dbReference>
<evidence type="ECO:0000313" key="2">
    <source>
        <dbReference type="EMBL" id="HDD44393.1"/>
    </source>
</evidence>
<dbReference type="PROSITE" id="PS50112">
    <property type="entry name" value="PAS"/>
    <property type="match status" value="1"/>
</dbReference>
<dbReference type="InterPro" id="IPR000014">
    <property type="entry name" value="PAS"/>
</dbReference>
<dbReference type="AlphaFoldDB" id="A0A7C0U341"/>
<comment type="caution">
    <text evidence="2">The sequence shown here is derived from an EMBL/GenBank/DDBJ whole genome shotgun (WGS) entry which is preliminary data.</text>
</comment>
<evidence type="ECO:0000259" key="1">
    <source>
        <dbReference type="PROSITE" id="PS50112"/>
    </source>
</evidence>
<protein>
    <submittedName>
        <fullName evidence="2">PAS domain-containing protein</fullName>
    </submittedName>
</protein>
<dbReference type="Pfam" id="PF13426">
    <property type="entry name" value="PAS_9"/>
    <property type="match status" value="1"/>
</dbReference>
<dbReference type="SMART" id="SM00091">
    <property type="entry name" value="PAS"/>
    <property type="match status" value="1"/>
</dbReference>
<gene>
    <name evidence="2" type="ORF">ENG63_05995</name>
</gene>
<name>A0A7C0U341_DESA2</name>
<dbReference type="InterPro" id="IPR035965">
    <property type="entry name" value="PAS-like_dom_sf"/>
</dbReference>
<reference evidence="2" key="1">
    <citation type="journal article" date="2020" name="mSystems">
        <title>Genome- and Community-Level Interaction Insights into Carbon Utilization and Element Cycling Functions of Hydrothermarchaeota in Hydrothermal Sediment.</title>
        <authorList>
            <person name="Zhou Z."/>
            <person name="Liu Y."/>
            <person name="Xu W."/>
            <person name="Pan J."/>
            <person name="Luo Z.H."/>
            <person name="Li M."/>
        </authorList>
    </citation>
    <scope>NUCLEOTIDE SEQUENCE [LARGE SCALE GENOMIC DNA]</scope>
    <source>
        <strain evidence="2">HyVt-233</strain>
    </source>
</reference>
<dbReference type="NCBIfam" id="TIGR00229">
    <property type="entry name" value="sensory_box"/>
    <property type="match status" value="1"/>
</dbReference>
<accession>A0A7C0U341</accession>
<dbReference type="Proteomes" id="UP000886289">
    <property type="component" value="Unassembled WGS sequence"/>
</dbReference>
<feature type="non-terminal residue" evidence="2">
    <location>
        <position position="111"/>
    </location>
</feature>
<sequence length="111" mass="12993">MQRDFIFSSVIENAIHGIVLLNKENKIEYLNPSILKMLGYNLKDRKKLIGKSIFDCFISEKQEKIKELIQRGFKEKLTEEIQILKKDGSTFWARISIFPNKKDGKVFNVTI</sequence>
<proteinExistence type="predicted"/>
<feature type="domain" description="PAS" evidence="1">
    <location>
        <begin position="3"/>
        <end position="76"/>
    </location>
</feature>